<dbReference type="Proteomes" id="UP000659084">
    <property type="component" value="Unassembled WGS sequence"/>
</dbReference>
<dbReference type="EMBL" id="JACNYO010000026">
    <property type="protein sequence ID" value="MBC3214639.1"/>
    <property type="molecule type" value="Genomic_DNA"/>
</dbReference>
<keyword evidence="1" id="KW-0732">Signal</keyword>
<proteinExistence type="predicted"/>
<evidence type="ECO:0000313" key="2">
    <source>
        <dbReference type="EMBL" id="MBC3214639.1"/>
    </source>
</evidence>
<gene>
    <name evidence="2" type="ORF">H8J20_21100</name>
</gene>
<dbReference type="Pfam" id="PF16816">
    <property type="entry name" value="DotD"/>
    <property type="match status" value="1"/>
</dbReference>
<dbReference type="InterPro" id="IPR031817">
    <property type="entry name" value="DotD"/>
</dbReference>
<dbReference type="PROSITE" id="PS51257">
    <property type="entry name" value="PROKAR_LIPOPROTEIN"/>
    <property type="match status" value="1"/>
</dbReference>
<accession>A0AAW3WUD9</accession>
<sequence length="152" mass="16987">MKTTYLAGLAFILLSGCQAQQPHTTSPQQLLSVSDDASRIYSTQQQLYLNGALNQKSARFPDSFTANSNRLSLDWEGDAIELLAQLARQRGLNFAYSGVRLPLPVSVHVNNITFENLLRQLETQIGWRATLKQQPLELHLYFSLPDKGGRLA</sequence>
<dbReference type="RefSeq" id="WP_179253373.1">
    <property type="nucleotide sequence ID" value="NZ_JACBIV010000020.1"/>
</dbReference>
<dbReference type="AlphaFoldDB" id="A0AAW3WUD9"/>
<evidence type="ECO:0000256" key="1">
    <source>
        <dbReference type="SAM" id="SignalP"/>
    </source>
</evidence>
<organism evidence="2 3">
    <name type="scientific">Serratia fonticola</name>
    <dbReference type="NCBI Taxonomy" id="47917"/>
    <lineage>
        <taxon>Bacteria</taxon>
        <taxon>Pseudomonadati</taxon>
        <taxon>Pseudomonadota</taxon>
        <taxon>Gammaproteobacteria</taxon>
        <taxon>Enterobacterales</taxon>
        <taxon>Yersiniaceae</taxon>
        <taxon>Serratia</taxon>
    </lineage>
</organism>
<feature type="signal peptide" evidence="1">
    <location>
        <begin position="1"/>
        <end position="19"/>
    </location>
</feature>
<keyword evidence="2" id="KW-0449">Lipoprotein</keyword>
<dbReference type="InterPro" id="IPR038140">
    <property type="entry name" value="DotD_sf"/>
</dbReference>
<dbReference type="Gene3D" id="3.55.50.60">
    <property type="entry name" value="DotD protein"/>
    <property type="match status" value="1"/>
</dbReference>
<comment type="caution">
    <text evidence="2">The sequence shown here is derived from an EMBL/GenBank/DDBJ whole genome shotgun (WGS) entry which is preliminary data.</text>
</comment>
<feature type="chain" id="PRO_5043778081" evidence="1">
    <location>
        <begin position="20"/>
        <end position="152"/>
    </location>
</feature>
<reference evidence="2" key="1">
    <citation type="submission" date="2020-08" db="EMBL/GenBank/DDBJ databases">
        <title>Food and environmental bacterial isolates.</title>
        <authorList>
            <person name="Richter L."/>
            <person name="Du Plessis E.M."/>
            <person name="Duvenage S."/>
            <person name="Allam M."/>
            <person name="Korsten L."/>
        </authorList>
    </citation>
    <scope>NUCLEOTIDE SEQUENCE</scope>
    <source>
        <strain evidence="2">UPMP2127</strain>
    </source>
</reference>
<name>A0AAW3WUD9_SERFO</name>
<evidence type="ECO:0000313" key="3">
    <source>
        <dbReference type="Proteomes" id="UP000659084"/>
    </source>
</evidence>
<protein>
    <submittedName>
        <fullName evidence="2">DotD/TraH family lipoprotein</fullName>
    </submittedName>
</protein>